<protein>
    <submittedName>
        <fullName evidence="3">MBL fold metallo-hydrolase</fullName>
    </submittedName>
</protein>
<dbReference type="Proteomes" id="UP001225788">
    <property type="component" value="Plasmid unnamed1"/>
</dbReference>
<organism evidence="3 4">
    <name type="scientific">Shinella oryzae</name>
    <dbReference type="NCBI Taxonomy" id="2871820"/>
    <lineage>
        <taxon>Bacteria</taxon>
        <taxon>Pseudomonadati</taxon>
        <taxon>Pseudomonadota</taxon>
        <taxon>Alphaproteobacteria</taxon>
        <taxon>Hyphomicrobiales</taxon>
        <taxon>Rhizobiaceae</taxon>
        <taxon>Shinella</taxon>
    </lineage>
</organism>
<geneLocation type="plasmid" evidence="3 4">
    <name>unnamed1</name>
</geneLocation>
<accession>A0ABY9KED2</accession>
<evidence type="ECO:0000313" key="4">
    <source>
        <dbReference type="Proteomes" id="UP001225788"/>
    </source>
</evidence>
<feature type="domain" description="Metallo-beta-lactamase" evidence="2">
    <location>
        <begin position="33"/>
        <end position="222"/>
    </location>
</feature>
<evidence type="ECO:0000256" key="1">
    <source>
        <dbReference type="ARBA" id="ARBA00005250"/>
    </source>
</evidence>
<dbReference type="EMBL" id="CP132315">
    <property type="protein sequence ID" value="WLS05331.1"/>
    <property type="molecule type" value="Genomic_DNA"/>
</dbReference>
<dbReference type="SMART" id="SM00849">
    <property type="entry name" value="Lactamase_B"/>
    <property type="match status" value="1"/>
</dbReference>
<dbReference type="SUPFAM" id="SSF56281">
    <property type="entry name" value="Metallo-hydrolase/oxidoreductase"/>
    <property type="match status" value="1"/>
</dbReference>
<dbReference type="InterPro" id="IPR001279">
    <property type="entry name" value="Metallo-B-lactamas"/>
</dbReference>
<dbReference type="InterPro" id="IPR050855">
    <property type="entry name" value="NDM-1-like"/>
</dbReference>
<dbReference type="PANTHER" id="PTHR42951:SF4">
    <property type="entry name" value="ACYL-COENZYME A THIOESTERASE MBLAC2"/>
    <property type="match status" value="1"/>
</dbReference>
<keyword evidence="3" id="KW-0614">Plasmid</keyword>
<reference evidence="3 4" key="1">
    <citation type="submission" date="2023-08" db="EMBL/GenBank/DDBJ databases">
        <title>Pathogen: clinical or host-associated sample.</title>
        <authorList>
            <person name="Hergert J."/>
            <person name="Casey R."/>
            <person name="Wagner J."/>
            <person name="Young E.L."/>
            <person name="Oakeson K.F."/>
        </authorList>
    </citation>
    <scope>NUCLEOTIDE SEQUENCE [LARGE SCALE GENOMIC DNA]</scope>
    <source>
        <strain evidence="3 4">UPHL-collab-2</strain>
        <plasmid evidence="3 4">unnamed1</plasmid>
    </source>
</reference>
<evidence type="ECO:0000313" key="3">
    <source>
        <dbReference type="EMBL" id="WLS05331.1"/>
    </source>
</evidence>
<dbReference type="PANTHER" id="PTHR42951">
    <property type="entry name" value="METALLO-BETA-LACTAMASE DOMAIN-CONTAINING"/>
    <property type="match status" value="1"/>
</dbReference>
<dbReference type="Gene3D" id="3.60.15.10">
    <property type="entry name" value="Ribonuclease Z/Hydroxyacylglutathione hydrolase-like"/>
    <property type="match status" value="1"/>
</dbReference>
<name>A0ABY9KED2_9HYPH</name>
<evidence type="ECO:0000259" key="2">
    <source>
        <dbReference type="SMART" id="SM00849"/>
    </source>
</evidence>
<gene>
    <name evidence="3" type="ORF">Q9315_24615</name>
</gene>
<dbReference type="InterPro" id="IPR036866">
    <property type="entry name" value="RibonucZ/Hydroxyglut_hydro"/>
</dbReference>
<dbReference type="RefSeq" id="WP_306161783.1">
    <property type="nucleotide sequence ID" value="NZ_CP132315.1"/>
</dbReference>
<dbReference type="Pfam" id="PF00753">
    <property type="entry name" value="Lactamase_B"/>
    <property type="match status" value="1"/>
</dbReference>
<comment type="similarity">
    <text evidence="1">Belongs to the metallo-beta-lactamase superfamily. Class-B beta-lactamase family.</text>
</comment>
<sequence>MSEAILHMNWFSKEVISDRVTRIYEPHVHKFFQANMFHVVGKDADLVIDFGMGLADLRSALDIPVSKPVLAVATHVHVDHVGSFHEFETRLGHAAEAEVFAHMPDGGTLADYFRKQPGALTAAAPSGVTAEACRVSPAPLTRVLVENDVIDIGDASYTILHLPGHSAGSIGLLAQKTGEFFSGDAIYEGGLVDDLPGCNIEAYKTTMRRLAALDVDIVHGGHGVMFDKDRLHEIAAAYLASKQD</sequence>
<keyword evidence="4" id="KW-1185">Reference proteome</keyword>
<proteinExistence type="inferred from homology"/>